<evidence type="ECO:0000259" key="1">
    <source>
        <dbReference type="Pfam" id="PF05685"/>
    </source>
</evidence>
<dbReference type="PANTHER" id="PTHR34107">
    <property type="entry name" value="SLL0198 PROTEIN-RELATED"/>
    <property type="match status" value="1"/>
</dbReference>
<dbReference type="GO" id="GO:0004519">
    <property type="term" value="F:endonuclease activity"/>
    <property type="evidence" value="ECO:0007669"/>
    <property type="project" value="UniProtKB-KW"/>
</dbReference>
<feature type="domain" description="Putative restriction endonuclease" evidence="1">
    <location>
        <begin position="53"/>
        <end position="188"/>
    </location>
</feature>
<dbReference type="RefSeq" id="WP_320685710.1">
    <property type="nucleotide sequence ID" value="NZ_JAXBLV010000056.1"/>
</dbReference>
<keyword evidence="3" id="KW-1185">Reference proteome</keyword>
<accession>A0ABU5EWI3</accession>
<dbReference type="EMBL" id="JAXBLV010000056">
    <property type="protein sequence ID" value="MDY3558840.1"/>
    <property type="molecule type" value="Genomic_DNA"/>
</dbReference>
<dbReference type="InterPro" id="IPR011335">
    <property type="entry name" value="Restrct_endonuc-II-like"/>
</dbReference>
<keyword evidence="2" id="KW-0540">Nuclease</keyword>
<name>A0ABU5EWI3_9BACT</name>
<keyword evidence="2" id="KW-0378">Hydrolase</keyword>
<dbReference type="Pfam" id="PF05685">
    <property type="entry name" value="Uma2"/>
    <property type="match status" value="1"/>
</dbReference>
<dbReference type="InterPro" id="IPR008538">
    <property type="entry name" value="Uma2"/>
</dbReference>
<dbReference type="SUPFAM" id="SSF52980">
    <property type="entry name" value="Restriction endonuclease-like"/>
    <property type="match status" value="1"/>
</dbReference>
<dbReference type="CDD" id="cd06260">
    <property type="entry name" value="DUF820-like"/>
    <property type="match status" value="1"/>
</dbReference>
<organism evidence="2 3">
    <name type="scientific">Gemmata algarum</name>
    <dbReference type="NCBI Taxonomy" id="2975278"/>
    <lineage>
        <taxon>Bacteria</taxon>
        <taxon>Pseudomonadati</taxon>
        <taxon>Planctomycetota</taxon>
        <taxon>Planctomycetia</taxon>
        <taxon>Gemmatales</taxon>
        <taxon>Gemmataceae</taxon>
        <taxon>Gemmata</taxon>
    </lineage>
</organism>
<proteinExistence type="predicted"/>
<comment type="caution">
    <text evidence="2">The sequence shown here is derived from an EMBL/GenBank/DDBJ whole genome shotgun (WGS) entry which is preliminary data.</text>
</comment>
<dbReference type="InterPro" id="IPR012296">
    <property type="entry name" value="Nuclease_put_TT1808"/>
</dbReference>
<dbReference type="Gene3D" id="3.90.1570.10">
    <property type="entry name" value="tt1808, chain A"/>
    <property type="match status" value="1"/>
</dbReference>
<gene>
    <name evidence="2" type="ORF">R5W23_005997</name>
</gene>
<dbReference type="Proteomes" id="UP001272242">
    <property type="component" value="Unassembled WGS sequence"/>
</dbReference>
<keyword evidence="2" id="KW-0255">Endonuclease</keyword>
<reference evidence="3" key="1">
    <citation type="journal article" date="2023" name="Mar. Drugs">
        <title>Gemmata algarum, a Novel Planctomycete Isolated from an Algal Mat, Displays Antimicrobial Activity.</title>
        <authorList>
            <person name="Kumar G."/>
            <person name="Kallscheuer N."/>
            <person name="Kashif M."/>
            <person name="Ahamad S."/>
            <person name="Jagadeeshwari U."/>
            <person name="Pannikurungottu S."/>
            <person name="Haufschild T."/>
            <person name="Kabuu M."/>
            <person name="Sasikala C."/>
            <person name="Jogler C."/>
            <person name="Ramana C."/>
        </authorList>
    </citation>
    <scope>NUCLEOTIDE SEQUENCE [LARGE SCALE GENOMIC DNA]</scope>
    <source>
        <strain evidence="3">JC673</strain>
    </source>
</reference>
<evidence type="ECO:0000313" key="2">
    <source>
        <dbReference type="EMBL" id="MDY3558840.1"/>
    </source>
</evidence>
<sequence>MSTVVAGERMTAAEFLKKYGHCSGVELVRGRVVWSGQEVTNGREGGGVAKFRRGVISQNAARLLGDFVRAHDLGWVAINDTFVPVGPDSVRGADVLYVSYARVPKGEPPEDLTVPPELVIEVRSPTDRWTELMTKMLEYLAAGVGVVVILDPKTRSASVYRDEDRQDIFESTDELKLPDVLPGVVVPVARFFG</sequence>
<evidence type="ECO:0000313" key="3">
    <source>
        <dbReference type="Proteomes" id="UP001272242"/>
    </source>
</evidence>
<protein>
    <submittedName>
        <fullName evidence="2">Uma2 family endonuclease</fullName>
    </submittedName>
</protein>
<dbReference type="PANTHER" id="PTHR34107:SF1">
    <property type="entry name" value="SLL0198 PROTEIN"/>
    <property type="match status" value="1"/>
</dbReference>